<keyword evidence="1" id="KW-0472">Membrane</keyword>
<proteinExistence type="predicted"/>
<dbReference type="Proteomes" id="UP000655225">
    <property type="component" value="Unassembled WGS sequence"/>
</dbReference>
<name>A0A835DPX3_TETSI</name>
<evidence type="ECO:0000313" key="2">
    <source>
        <dbReference type="EMBL" id="KAF8408349.1"/>
    </source>
</evidence>
<keyword evidence="1" id="KW-0812">Transmembrane</keyword>
<evidence type="ECO:0000313" key="3">
    <source>
        <dbReference type="Proteomes" id="UP000655225"/>
    </source>
</evidence>
<accession>A0A835DPX3</accession>
<dbReference type="EMBL" id="JABCRI010000004">
    <property type="protein sequence ID" value="KAF8408349.1"/>
    <property type="molecule type" value="Genomic_DNA"/>
</dbReference>
<feature type="transmembrane region" description="Helical" evidence="1">
    <location>
        <begin position="78"/>
        <end position="96"/>
    </location>
</feature>
<sequence length="135" mass="15208">MEAFSSFFPADFLNRSEPSRTGLSLLMLCSSSFGCRGLFASPLQHWWLPHNAWGAWEALYGYSLRLRMKRYFIWKKRVALLMAAALFQGASVGLLIDRVIKSDPSTPKLQAKASVVALNVTRPLKLKNASEKDEK</sequence>
<dbReference type="AlphaFoldDB" id="A0A835DPX3"/>
<dbReference type="OrthoDB" id="1277691at2759"/>
<organism evidence="2 3">
    <name type="scientific">Tetracentron sinense</name>
    <name type="common">Spur-leaf</name>
    <dbReference type="NCBI Taxonomy" id="13715"/>
    <lineage>
        <taxon>Eukaryota</taxon>
        <taxon>Viridiplantae</taxon>
        <taxon>Streptophyta</taxon>
        <taxon>Embryophyta</taxon>
        <taxon>Tracheophyta</taxon>
        <taxon>Spermatophyta</taxon>
        <taxon>Magnoliopsida</taxon>
        <taxon>Trochodendrales</taxon>
        <taxon>Trochodendraceae</taxon>
        <taxon>Tetracentron</taxon>
    </lineage>
</organism>
<keyword evidence="1" id="KW-1133">Transmembrane helix</keyword>
<gene>
    <name evidence="2" type="ORF">HHK36_007498</name>
</gene>
<reference evidence="2 3" key="1">
    <citation type="submission" date="2020-04" db="EMBL/GenBank/DDBJ databases">
        <title>Plant Genome Project.</title>
        <authorList>
            <person name="Zhang R.-G."/>
        </authorList>
    </citation>
    <scope>NUCLEOTIDE SEQUENCE [LARGE SCALE GENOMIC DNA]</scope>
    <source>
        <strain evidence="2">YNK0</strain>
        <tissue evidence="2">Leaf</tissue>
    </source>
</reference>
<comment type="caution">
    <text evidence="2">The sequence shown here is derived from an EMBL/GenBank/DDBJ whole genome shotgun (WGS) entry which is preliminary data.</text>
</comment>
<evidence type="ECO:0000256" key="1">
    <source>
        <dbReference type="SAM" id="Phobius"/>
    </source>
</evidence>
<protein>
    <submittedName>
        <fullName evidence="2">Uncharacterized protein</fullName>
    </submittedName>
</protein>
<keyword evidence="3" id="KW-1185">Reference proteome</keyword>